<keyword evidence="2" id="KW-1185">Reference proteome</keyword>
<reference evidence="2" key="1">
    <citation type="submission" date="2014-03" db="EMBL/GenBank/DDBJ databases">
        <authorList>
            <person name="Aksoy S."/>
            <person name="Warren W."/>
            <person name="Wilson R.K."/>
        </authorList>
    </citation>
    <scope>NUCLEOTIDE SEQUENCE [LARGE SCALE GENOMIC DNA]</scope>
    <source>
        <strain evidence="2">IAEA</strain>
    </source>
</reference>
<dbReference type="VEuPathDB" id="VectorBase:GPAI006134"/>
<proteinExistence type="predicted"/>
<evidence type="ECO:0000313" key="2">
    <source>
        <dbReference type="Proteomes" id="UP000092445"/>
    </source>
</evidence>
<protein>
    <submittedName>
        <fullName evidence="1">Uncharacterized protein</fullName>
    </submittedName>
</protein>
<reference evidence="1" key="2">
    <citation type="submission" date="2020-05" db="UniProtKB">
        <authorList>
            <consortium name="EnsemblMetazoa"/>
        </authorList>
    </citation>
    <scope>IDENTIFICATION</scope>
    <source>
        <strain evidence="1">IAEA</strain>
    </source>
</reference>
<dbReference type="Pfam" id="PF03661">
    <property type="entry name" value="TMEM33_Pom33"/>
    <property type="match status" value="1"/>
</dbReference>
<sequence length="107" mass="12256">MGRLKVESDDSFSIEGVSIQRHILKGRFRYEDKARIGDIIWTVCLLSLFGNQQSAFNKVSLANTALTALRLHQRLPIFTLPCEFLAQQCTQALYLVAFKLLNITRQR</sequence>
<dbReference type="EnsemblMetazoa" id="GPAI006134-RA">
    <property type="protein sequence ID" value="GPAI006134-PA"/>
    <property type="gene ID" value="GPAI006134"/>
</dbReference>
<evidence type="ECO:0000313" key="1">
    <source>
        <dbReference type="EnsemblMetazoa" id="GPAI006134-PA"/>
    </source>
</evidence>
<organism evidence="1 2">
    <name type="scientific">Glossina pallidipes</name>
    <name type="common">Tsetse fly</name>
    <dbReference type="NCBI Taxonomy" id="7398"/>
    <lineage>
        <taxon>Eukaryota</taxon>
        <taxon>Metazoa</taxon>
        <taxon>Ecdysozoa</taxon>
        <taxon>Arthropoda</taxon>
        <taxon>Hexapoda</taxon>
        <taxon>Insecta</taxon>
        <taxon>Pterygota</taxon>
        <taxon>Neoptera</taxon>
        <taxon>Endopterygota</taxon>
        <taxon>Diptera</taxon>
        <taxon>Brachycera</taxon>
        <taxon>Muscomorpha</taxon>
        <taxon>Hippoboscoidea</taxon>
        <taxon>Glossinidae</taxon>
        <taxon>Glossina</taxon>
    </lineage>
</organism>
<dbReference type="STRING" id="7398.A0A1A9Z7D0"/>
<name>A0A1A9Z7D0_GLOPL</name>
<dbReference type="GO" id="GO:0016020">
    <property type="term" value="C:membrane"/>
    <property type="evidence" value="ECO:0007669"/>
    <property type="project" value="InterPro"/>
</dbReference>
<dbReference type="Proteomes" id="UP000092445">
    <property type="component" value="Unassembled WGS sequence"/>
</dbReference>
<accession>A0A1A9Z7D0</accession>
<dbReference type="InterPro" id="IPR005344">
    <property type="entry name" value="TMEM33/Pom33"/>
</dbReference>
<dbReference type="AlphaFoldDB" id="A0A1A9Z7D0"/>